<organism evidence="2 3">
    <name type="scientific">Methanobrevibacter arboriphilus JCM 13429 = DSM 1125</name>
    <dbReference type="NCBI Taxonomy" id="1300164"/>
    <lineage>
        <taxon>Archaea</taxon>
        <taxon>Methanobacteriati</taxon>
        <taxon>Methanobacteriota</taxon>
        <taxon>Methanomada group</taxon>
        <taxon>Methanobacteria</taxon>
        <taxon>Methanobacteriales</taxon>
        <taxon>Methanobacteriaceae</taxon>
        <taxon>Methanobrevibacter</taxon>
    </lineage>
</organism>
<sequence length="286" mass="32203">MKVYYECGACFLRQSKDAMDLATDDDVLKLELIEEILDFLAKNFNEGASSNKLGSAVHRIIKEKTNCDDPYYKEKIIGNKIALEFLPKIQKLLEKDNTLENYIKIAIVGNILDFGALGLDFNPQNFILSNLKKKLAINDIDKLKKAISNHNRLLYLADNTGEIVFDKLLIEKLREFGLEITVALKEKPILNDACLEDALDVGLNEIANLTTIGTDSVGIVYEEASEEFRKIFDSHDFIISKGLGNYEGLTEIDLENKDVFCLLCVKCSAIAKDIDLEEKDNVLLKL</sequence>
<evidence type="ECO:0000313" key="2">
    <source>
        <dbReference type="EMBL" id="OQD59614.1"/>
    </source>
</evidence>
<gene>
    <name evidence="2" type="ORF">MBBAR_1c00080</name>
</gene>
<comment type="caution">
    <text evidence="2">The sequence shown here is derived from an EMBL/GenBank/DDBJ whole genome shotgun (WGS) entry which is preliminary data.</text>
</comment>
<accession>A0A1V6N4L4</accession>
<protein>
    <recommendedName>
        <fullName evidence="1">Damage-control phosphatase ARMT1-like metal-binding domain-containing protein</fullName>
    </recommendedName>
</protein>
<dbReference type="AlphaFoldDB" id="A0A1V6N4L4"/>
<dbReference type="Gene3D" id="3.40.50.10880">
    <property type="entry name" value="Uncharacterised protein PF01937, DUF89, domain 3"/>
    <property type="match status" value="1"/>
</dbReference>
<dbReference type="InterPro" id="IPR002791">
    <property type="entry name" value="ARMT1-like_metal-bd"/>
</dbReference>
<dbReference type="RefSeq" id="WP_080459254.1">
    <property type="nucleotide sequence ID" value="NZ_JXMW01000001.1"/>
</dbReference>
<proteinExistence type="predicted"/>
<dbReference type="Proteomes" id="UP000191661">
    <property type="component" value="Unassembled WGS sequence"/>
</dbReference>
<dbReference type="Gene3D" id="1.10.285.20">
    <property type="entry name" value="Uncharacterised protein PF01937, DUF89, domain 2"/>
    <property type="match status" value="1"/>
</dbReference>
<keyword evidence="3" id="KW-1185">Reference proteome</keyword>
<name>A0A1V6N4L4_METAZ</name>
<feature type="domain" description="Damage-control phosphatase ARMT1-like metal-binding" evidence="1">
    <location>
        <begin position="4"/>
        <end position="282"/>
    </location>
</feature>
<evidence type="ECO:0000259" key="1">
    <source>
        <dbReference type="Pfam" id="PF01937"/>
    </source>
</evidence>
<dbReference type="InterPro" id="IPR036075">
    <property type="entry name" value="ARMT-1-like_metal-bd_sf"/>
</dbReference>
<dbReference type="InterPro" id="IPR014444">
    <property type="entry name" value="PH1575-like"/>
</dbReference>
<dbReference type="PIRSF" id="PIRSF006593">
    <property type="entry name" value="UCP006593"/>
    <property type="match status" value="1"/>
</dbReference>
<dbReference type="Gene3D" id="1.10.8.380">
    <property type="entry name" value="Uncharacterised protein PF01937, DUF89, domain 1"/>
    <property type="match status" value="1"/>
</dbReference>
<dbReference type="OrthoDB" id="359165at2157"/>
<reference evidence="2 3" key="1">
    <citation type="submission" date="2014-12" db="EMBL/GenBank/DDBJ databases">
        <title>Genome sequence of Methanobrevibacter arboriphilicus DH1, DSM1125.</title>
        <authorList>
            <person name="Poehlein A."/>
            <person name="Thauer R.K."/>
            <person name="Seedorf H."/>
            <person name="Daniel R."/>
        </authorList>
    </citation>
    <scope>NUCLEOTIDE SEQUENCE [LARGE SCALE GENOMIC DNA]</scope>
    <source>
        <strain evidence="2 3">DH1</strain>
    </source>
</reference>
<evidence type="ECO:0000313" key="3">
    <source>
        <dbReference type="Proteomes" id="UP000191661"/>
    </source>
</evidence>
<dbReference type="EMBL" id="JXMW01000001">
    <property type="protein sequence ID" value="OQD59614.1"/>
    <property type="molecule type" value="Genomic_DNA"/>
</dbReference>
<dbReference type="Pfam" id="PF01937">
    <property type="entry name" value="ARMT1-like_dom"/>
    <property type="match status" value="1"/>
</dbReference>
<dbReference type="SUPFAM" id="SSF111321">
    <property type="entry name" value="AF1104-like"/>
    <property type="match status" value="1"/>
</dbReference>